<keyword evidence="8" id="KW-1210">Necrosis</keyword>
<dbReference type="InterPro" id="IPR000719">
    <property type="entry name" value="Prot_kinase_dom"/>
</dbReference>
<dbReference type="Gene3D" id="1.10.510.10">
    <property type="entry name" value="Transferase(Phosphotransferase) domain 1"/>
    <property type="match status" value="1"/>
</dbReference>
<evidence type="ECO:0000256" key="21">
    <source>
        <dbReference type="PROSITE-ProRule" id="PRU10141"/>
    </source>
</evidence>
<protein>
    <recommendedName>
        <fullName evidence="18">Receptor-interacting serine/threonine-protein kinase 3</fullName>
        <ecNumber evidence="4">2.7.11.1</ecNumber>
    </recommendedName>
    <alternativeName>
        <fullName evidence="19">RIP-like protein kinase 3</fullName>
    </alternativeName>
    <alternativeName>
        <fullName evidence="20">Receptor-interacting protein 3</fullName>
    </alternativeName>
</protein>
<accession>A0A8B7SYU5</accession>
<keyword evidence="7" id="KW-0597">Phosphoprotein</keyword>
<evidence type="ECO:0000256" key="22">
    <source>
        <dbReference type="RuleBase" id="RU000304"/>
    </source>
</evidence>
<evidence type="ECO:0000256" key="13">
    <source>
        <dbReference type="ARBA" id="ARBA00022840"/>
    </source>
</evidence>
<comment type="catalytic activity">
    <reaction evidence="16">
        <text>L-threonyl-[protein] + ATP = O-phospho-L-threonyl-[protein] + ADP + H(+)</text>
        <dbReference type="Rhea" id="RHEA:46608"/>
        <dbReference type="Rhea" id="RHEA-COMP:11060"/>
        <dbReference type="Rhea" id="RHEA-COMP:11605"/>
        <dbReference type="ChEBI" id="CHEBI:15378"/>
        <dbReference type="ChEBI" id="CHEBI:30013"/>
        <dbReference type="ChEBI" id="CHEBI:30616"/>
        <dbReference type="ChEBI" id="CHEBI:61977"/>
        <dbReference type="ChEBI" id="CHEBI:456216"/>
        <dbReference type="EC" id="2.7.11.1"/>
    </reaction>
</comment>
<dbReference type="PROSITE" id="PS50011">
    <property type="entry name" value="PROTEIN_KINASE_DOM"/>
    <property type="match status" value="1"/>
</dbReference>
<evidence type="ECO:0000256" key="18">
    <source>
        <dbReference type="ARBA" id="ARBA00071065"/>
    </source>
</evidence>
<dbReference type="GeneID" id="109393623"/>
<dbReference type="FunFam" id="1.10.510.10:FF:000661">
    <property type="entry name" value="Receptor-interacting serine/threonine-protein kinase 3"/>
    <property type="match status" value="1"/>
</dbReference>
<comment type="subcellular location">
    <subcellularLocation>
        <location evidence="2">Cytoplasm</location>
        <location evidence="2">Cytosol</location>
    </subcellularLocation>
    <subcellularLocation>
        <location evidence="1">Nucleus</location>
    </subcellularLocation>
</comment>
<dbReference type="RefSeq" id="XP_019518577.1">
    <property type="nucleotide sequence ID" value="XM_019663032.1"/>
</dbReference>
<evidence type="ECO:0000313" key="25">
    <source>
        <dbReference type="Proteomes" id="UP000694851"/>
    </source>
</evidence>
<keyword evidence="26" id="KW-0675">Receptor</keyword>
<keyword evidence="25" id="KW-1185">Reference proteome</keyword>
<dbReference type="PROSITE" id="PS00108">
    <property type="entry name" value="PROTEIN_KINASE_ST"/>
    <property type="match status" value="1"/>
</dbReference>
<feature type="domain" description="Protein kinase" evidence="24">
    <location>
        <begin position="21"/>
        <end position="286"/>
    </location>
</feature>
<dbReference type="Pfam" id="PF12721">
    <property type="entry name" value="RHIM"/>
    <property type="match status" value="1"/>
</dbReference>
<feature type="region of interest" description="Disordered" evidence="23">
    <location>
        <begin position="471"/>
        <end position="490"/>
    </location>
</feature>
<dbReference type="SMART" id="SM00220">
    <property type="entry name" value="S_TKc"/>
    <property type="match status" value="1"/>
</dbReference>
<evidence type="ECO:0000256" key="15">
    <source>
        <dbReference type="ARBA" id="ARBA00023242"/>
    </source>
</evidence>
<dbReference type="InterPro" id="IPR051681">
    <property type="entry name" value="Ser/Thr_Kinases-Pseudokinases"/>
</dbReference>
<dbReference type="AlphaFoldDB" id="A0A8B7SYU5"/>
<keyword evidence="12 26" id="KW-0418">Kinase</keyword>
<evidence type="ECO:0000256" key="8">
    <source>
        <dbReference type="ARBA" id="ARBA00022590"/>
    </source>
</evidence>
<dbReference type="EC" id="2.7.11.1" evidence="4"/>
<dbReference type="PANTHER" id="PTHR44329">
    <property type="entry name" value="SERINE/THREONINE-PROTEIN KINASE TNNI3K-RELATED"/>
    <property type="match status" value="1"/>
</dbReference>
<keyword evidence="11 21" id="KW-0547">Nucleotide-binding</keyword>
<evidence type="ECO:0000256" key="7">
    <source>
        <dbReference type="ARBA" id="ARBA00022553"/>
    </source>
</evidence>
<sequence>MSSSELWQTGALAPLLSVEDLTNLKYIGEGGFGTVFRAEHRTWCIPVAVKIVNSKEISREVKVMASLRNQHVLPLLGVIEKLEWDNLSGPALVTSFMVNGSLAGLLQPQCPRPWCFLCRLLQELVLGMCYLHSLNPVLLHRDLKPSNVLLDEDLRIKLADFGLSTFLGGSKSRAESGMSGGTLAYLAPELLADVNRKASKASDVYSFGILMWEVLTGKEAEMPQTSLMQKAVGERQNRPQLTELPQPSPETPGLEGLMKLMQHCWRNEPKDRPSFQECRIFTREALNLVQNTDKTGTKMDAAVSTVKKFLSEHRRFSASESVLGGTEMDGSGKTPGSLNSMVSKMLALNLKGSSSSVPETCRNLPKKIDAQGEETQPAQTARTASDSTFQPPPTLGTSLSRNQTPSPTSAWTPGARPQGTQGAERGGINGPSSTPGPNPIPGQQAPTIVGCQGVQVGNNNSMVIQGKTAFPIRNLPPGHMGRGPQHAPHE</sequence>
<evidence type="ECO:0000256" key="11">
    <source>
        <dbReference type="ARBA" id="ARBA00022741"/>
    </source>
</evidence>
<comment type="similarity">
    <text evidence="3">Belongs to the protein kinase superfamily. TKL Ser/Thr protein kinase family.</text>
</comment>
<evidence type="ECO:0000256" key="14">
    <source>
        <dbReference type="ARBA" id="ARBA00022843"/>
    </source>
</evidence>
<dbReference type="GO" id="GO:0006915">
    <property type="term" value="P:apoptotic process"/>
    <property type="evidence" value="ECO:0007669"/>
    <property type="project" value="UniProtKB-KW"/>
</dbReference>
<dbReference type="GO" id="GO:0005634">
    <property type="term" value="C:nucleus"/>
    <property type="evidence" value="ECO:0007669"/>
    <property type="project" value="UniProtKB-SubCell"/>
</dbReference>
<dbReference type="GO" id="GO:0009893">
    <property type="term" value="P:positive regulation of metabolic process"/>
    <property type="evidence" value="ECO:0007669"/>
    <property type="project" value="UniProtKB-ARBA"/>
</dbReference>
<dbReference type="Proteomes" id="UP000694851">
    <property type="component" value="Unplaced"/>
</dbReference>
<dbReference type="InterPro" id="IPR001245">
    <property type="entry name" value="Ser-Thr/Tyr_kinase_cat_dom"/>
</dbReference>
<keyword evidence="6 22" id="KW-0723">Serine/threonine-protein kinase</keyword>
<reference evidence="26" key="1">
    <citation type="submission" date="2025-08" db="UniProtKB">
        <authorList>
            <consortium name="RefSeq"/>
        </authorList>
    </citation>
    <scope>IDENTIFICATION</scope>
    <source>
        <tissue evidence="26">Muscle</tissue>
    </source>
</reference>
<dbReference type="GO" id="GO:0010468">
    <property type="term" value="P:regulation of gene expression"/>
    <property type="evidence" value="ECO:0007669"/>
    <property type="project" value="UniProtKB-ARBA"/>
</dbReference>
<dbReference type="InterPro" id="IPR025735">
    <property type="entry name" value="RHIM"/>
</dbReference>
<evidence type="ECO:0000259" key="24">
    <source>
        <dbReference type="PROSITE" id="PS50011"/>
    </source>
</evidence>
<evidence type="ECO:0000256" key="10">
    <source>
        <dbReference type="ARBA" id="ARBA00022703"/>
    </source>
</evidence>
<dbReference type="GO" id="GO:0060545">
    <property type="term" value="P:positive regulation of necroptotic process"/>
    <property type="evidence" value="ECO:0007669"/>
    <property type="project" value="UniProtKB-ARBA"/>
</dbReference>
<dbReference type="InterPro" id="IPR008271">
    <property type="entry name" value="Ser/Thr_kinase_AS"/>
</dbReference>
<dbReference type="GO" id="GO:0070266">
    <property type="term" value="P:necroptotic process"/>
    <property type="evidence" value="ECO:0007669"/>
    <property type="project" value="UniProtKB-ARBA"/>
</dbReference>
<dbReference type="GO" id="GO:0005524">
    <property type="term" value="F:ATP binding"/>
    <property type="evidence" value="ECO:0007669"/>
    <property type="project" value="UniProtKB-UniRule"/>
</dbReference>
<evidence type="ECO:0000256" key="9">
    <source>
        <dbReference type="ARBA" id="ARBA00022679"/>
    </source>
</evidence>
<keyword evidence="13 21" id="KW-0067">ATP-binding</keyword>
<keyword evidence="14" id="KW-0832">Ubl conjugation</keyword>
<keyword evidence="10" id="KW-0053">Apoptosis</keyword>
<evidence type="ECO:0000256" key="19">
    <source>
        <dbReference type="ARBA" id="ARBA00079155"/>
    </source>
</evidence>
<feature type="binding site" evidence="21">
    <location>
        <position position="50"/>
    </location>
    <ligand>
        <name>ATP</name>
        <dbReference type="ChEBI" id="CHEBI:30616"/>
    </ligand>
</feature>
<evidence type="ECO:0000256" key="5">
    <source>
        <dbReference type="ARBA" id="ARBA00022490"/>
    </source>
</evidence>
<feature type="compositionally biased region" description="Polar residues" evidence="23">
    <location>
        <begin position="373"/>
        <end position="411"/>
    </location>
</feature>
<dbReference type="CTD" id="11035"/>
<evidence type="ECO:0000256" key="3">
    <source>
        <dbReference type="ARBA" id="ARBA00005843"/>
    </source>
</evidence>
<keyword evidence="15" id="KW-0539">Nucleus</keyword>
<dbReference type="Pfam" id="PF07714">
    <property type="entry name" value="PK_Tyr_Ser-Thr"/>
    <property type="match status" value="1"/>
</dbReference>
<evidence type="ECO:0000256" key="6">
    <source>
        <dbReference type="ARBA" id="ARBA00022527"/>
    </source>
</evidence>
<evidence type="ECO:0000256" key="17">
    <source>
        <dbReference type="ARBA" id="ARBA00048679"/>
    </source>
</evidence>
<dbReference type="SUPFAM" id="SSF56112">
    <property type="entry name" value="Protein kinase-like (PK-like)"/>
    <property type="match status" value="1"/>
</dbReference>
<dbReference type="OrthoDB" id="4062651at2759"/>
<dbReference type="PROSITE" id="PS00107">
    <property type="entry name" value="PROTEIN_KINASE_ATP"/>
    <property type="match status" value="1"/>
</dbReference>
<dbReference type="InterPro" id="IPR017441">
    <property type="entry name" value="Protein_kinase_ATP_BS"/>
</dbReference>
<evidence type="ECO:0000256" key="20">
    <source>
        <dbReference type="ARBA" id="ARBA00081897"/>
    </source>
</evidence>
<name>A0A8B7SYU5_HIPAR</name>
<evidence type="ECO:0000256" key="2">
    <source>
        <dbReference type="ARBA" id="ARBA00004514"/>
    </source>
</evidence>
<evidence type="ECO:0000256" key="12">
    <source>
        <dbReference type="ARBA" id="ARBA00022777"/>
    </source>
</evidence>
<gene>
    <name evidence="26" type="primary">RIPK3</name>
</gene>
<evidence type="ECO:0000256" key="4">
    <source>
        <dbReference type="ARBA" id="ARBA00012513"/>
    </source>
</evidence>
<keyword evidence="9" id="KW-0808">Transferase</keyword>
<evidence type="ECO:0000256" key="1">
    <source>
        <dbReference type="ARBA" id="ARBA00004123"/>
    </source>
</evidence>
<keyword evidence="5" id="KW-0963">Cytoplasm</keyword>
<dbReference type="GO" id="GO:0005829">
    <property type="term" value="C:cytosol"/>
    <property type="evidence" value="ECO:0007669"/>
    <property type="project" value="UniProtKB-SubCell"/>
</dbReference>
<comment type="catalytic activity">
    <reaction evidence="17">
        <text>L-seryl-[protein] + ATP = O-phospho-L-seryl-[protein] + ADP + H(+)</text>
        <dbReference type="Rhea" id="RHEA:17989"/>
        <dbReference type="Rhea" id="RHEA-COMP:9863"/>
        <dbReference type="Rhea" id="RHEA-COMP:11604"/>
        <dbReference type="ChEBI" id="CHEBI:15378"/>
        <dbReference type="ChEBI" id="CHEBI:29999"/>
        <dbReference type="ChEBI" id="CHEBI:30616"/>
        <dbReference type="ChEBI" id="CHEBI:83421"/>
        <dbReference type="ChEBI" id="CHEBI:456216"/>
        <dbReference type="EC" id="2.7.11.1"/>
    </reaction>
</comment>
<dbReference type="GO" id="GO:0004706">
    <property type="term" value="F:JUN kinase kinase kinase activity"/>
    <property type="evidence" value="ECO:0007669"/>
    <property type="project" value="TreeGrafter"/>
</dbReference>
<proteinExistence type="inferred from homology"/>
<organism evidence="25 26">
    <name type="scientific">Hipposideros armiger</name>
    <name type="common">Great Himalayan leaf-nosed bat</name>
    <dbReference type="NCBI Taxonomy" id="186990"/>
    <lineage>
        <taxon>Eukaryota</taxon>
        <taxon>Metazoa</taxon>
        <taxon>Chordata</taxon>
        <taxon>Craniata</taxon>
        <taxon>Vertebrata</taxon>
        <taxon>Euteleostomi</taxon>
        <taxon>Mammalia</taxon>
        <taxon>Eutheria</taxon>
        <taxon>Laurasiatheria</taxon>
        <taxon>Chiroptera</taxon>
        <taxon>Yinpterochiroptera</taxon>
        <taxon>Rhinolophoidea</taxon>
        <taxon>Hipposideridae</taxon>
        <taxon>Hipposideros</taxon>
    </lineage>
</organism>
<evidence type="ECO:0000313" key="26">
    <source>
        <dbReference type="RefSeq" id="XP_019518577.1"/>
    </source>
</evidence>
<dbReference type="PANTHER" id="PTHR44329:SF297">
    <property type="entry name" value="RECEPTOR-INTERACTING SERINE_THREONINE-PROTEIN KINASE 3"/>
    <property type="match status" value="1"/>
</dbReference>
<evidence type="ECO:0000256" key="16">
    <source>
        <dbReference type="ARBA" id="ARBA00047899"/>
    </source>
</evidence>
<evidence type="ECO:0000256" key="23">
    <source>
        <dbReference type="SAM" id="MobiDB-lite"/>
    </source>
</evidence>
<feature type="region of interest" description="Disordered" evidence="23">
    <location>
        <begin position="370"/>
        <end position="447"/>
    </location>
</feature>
<dbReference type="InterPro" id="IPR011009">
    <property type="entry name" value="Kinase-like_dom_sf"/>
</dbReference>